<dbReference type="eggNOG" id="ENOG5031J65">
    <property type="taxonomic scope" value="Bacteria"/>
</dbReference>
<sequence length="205" mass="22253">MSADIRWGLPSDGHTFPIYEGPSNDLVKVAEFADERGVTNIRFGGDTWQLHNPDDGDASGSAVDSSAGAESRGGGVTKNGCTASATTQTGTWTVTGNGKSFGKSDRYEVQADRHHVTIIAETKKNFVLDIDGEKVGQFTSENRGLRNLHVEFEGAGEKLPIDVRVFISWAARLCMETRMISSSWAITIALLLCIPIVVLYWIGFI</sequence>
<dbReference type="OrthoDB" id="4406267at2"/>
<feature type="compositionally biased region" description="Low complexity" evidence="1">
    <location>
        <begin position="58"/>
        <end position="69"/>
    </location>
</feature>
<proteinExistence type="predicted"/>
<evidence type="ECO:0000256" key="2">
    <source>
        <dbReference type="SAM" id="Phobius"/>
    </source>
</evidence>
<name>Q4JWN4_CORJK</name>
<dbReference type="PATRIC" id="fig|306537.10.peg.625"/>
<dbReference type="KEGG" id="cjk:jk0614"/>
<organism evidence="3 4">
    <name type="scientific">Corynebacterium jeikeium (strain K411)</name>
    <dbReference type="NCBI Taxonomy" id="306537"/>
    <lineage>
        <taxon>Bacteria</taxon>
        <taxon>Bacillati</taxon>
        <taxon>Actinomycetota</taxon>
        <taxon>Actinomycetes</taxon>
        <taxon>Mycobacteriales</taxon>
        <taxon>Corynebacteriaceae</taxon>
        <taxon>Corynebacterium</taxon>
    </lineage>
</organism>
<keyword evidence="4" id="KW-1185">Reference proteome</keyword>
<keyword evidence="2" id="KW-0472">Membrane</keyword>
<accession>Q4JWN4</accession>
<keyword evidence="2" id="KW-0812">Transmembrane</keyword>
<dbReference type="HOGENOM" id="CLU_124344_0_0_11"/>
<dbReference type="Proteomes" id="UP000000545">
    <property type="component" value="Chromosome"/>
</dbReference>
<dbReference type="RefSeq" id="WP_005296295.1">
    <property type="nucleotide sequence ID" value="NC_007164.1"/>
</dbReference>
<dbReference type="AlphaFoldDB" id="Q4JWN4"/>
<evidence type="ECO:0000256" key="1">
    <source>
        <dbReference type="SAM" id="MobiDB-lite"/>
    </source>
</evidence>
<protein>
    <submittedName>
        <fullName evidence="3">Uncharacterized protein</fullName>
    </submittedName>
</protein>
<gene>
    <name evidence="3" type="ordered locus">jk0614</name>
</gene>
<feature type="transmembrane region" description="Helical" evidence="2">
    <location>
        <begin position="182"/>
        <end position="202"/>
    </location>
</feature>
<evidence type="ECO:0000313" key="3">
    <source>
        <dbReference type="EMBL" id="CAI36773.1"/>
    </source>
</evidence>
<keyword evidence="2" id="KW-1133">Transmembrane helix</keyword>
<dbReference type="EMBL" id="CR931997">
    <property type="protein sequence ID" value="CAI36773.1"/>
    <property type="molecule type" value="Genomic_DNA"/>
</dbReference>
<evidence type="ECO:0000313" key="4">
    <source>
        <dbReference type="Proteomes" id="UP000000545"/>
    </source>
</evidence>
<reference evidence="3 4" key="1">
    <citation type="journal article" date="2005" name="J. Bacteriol.">
        <title>Complete genome sequence and analysis of the multiresistant nosocomial pathogen Corynebacterium jeikeium K411, a lipid-requiring bacterium of the human skin flora.</title>
        <authorList>
            <person name="Tauch A."/>
            <person name="Kaiser O."/>
            <person name="Hain T."/>
            <person name="Goesmann A."/>
            <person name="Weisshaar B."/>
            <person name="Albersmeier A."/>
            <person name="Bekel T."/>
            <person name="Bischoff N."/>
            <person name="Brune I."/>
            <person name="Chakraborty T."/>
            <person name="Kalinowski J."/>
            <person name="Meyer F."/>
            <person name="Rupp O."/>
            <person name="Schneiker S."/>
            <person name="Viehoever P."/>
            <person name="Puehler A."/>
        </authorList>
    </citation>
    <scope>NUCLEOTIDE SEQUENCE [LARGE SCALE GENOMIC DNA]</scope>
    <source>
        <strain evidence="3 4">K411</strain>
    </source>
</reference>
<dbReference type="GeneID" id="92738134"/>
<feature type="region of interest" description="Disordered" evidence="1">
    <location>
        <begin position="49"/>
        <end position="84"/>
    </location>
</feature>